<comment type="caution">
    <text evidence="1">The sequence shown here is derived from an EMBL/GenBank/DDBJ whole genome shotgun (WGS) entry which is preliminary data.</text>
</comment>
<organism evidence="1">
    <name type="scientific">marine sediment metagenome</name>
    <dbReference type="NCBI Taxonomy" id="412755"/>
    <lineage>
        <taxon>unclassified sequences</taxon>
        <taxon>metagenomes</taxon>
        <taxon>ecological metagenomes</taxon>
    </lineage>
</organism>
<accession>A0A0F9LE14</accession>
<evidence type="ECO:0000313" key="1">
    <source>
        <dbReference type="EMBL" id="KKM25685.1"/>
    </source>
</evidence>
<sequence>MVKYLEWSDWLREGYFISYLVEGTRYYEHIVQRDLGHWEYDWPETVSATTDSGPFVPADLEITRGFDAATNTNRLWQMIFGIKGQSLIYVELPTDLHRHGIPKVPKPSSSMWYTSHFEEYMSPFIAPTFITEHFLIRPWNQQIALSAYNPDDTDDTDLRLNIFLAKLATERIGTIQMGVQSPTDDRWRETLDKLYRRVIPHRPLTILPVRAPAEAPVGQ</sequence>
<proteinExistence type="predicted"/>
<protein>
    <submittedName>
        <fullName evidence="1">Uncharacterized protein</fullName>
    </submittedName>
</protein>
<name>A0A0F9LE14_9ZZZZ</name>
<reference evidence="1" key="1">
    <citation type="journal article" date="2015" name="Nature">
        <title>Complex archaea that bridge the gap between prokaryotes and eukaryotes.</title>
        <authorList>
            <person name="Spang A."/>
            <person name="Saw J.H."/>
            <person name="Jorgensen S.L."/>
            <person name="Zaremba-Niedzwiedzka K."/>
            <person name="Martijn J."/>
            <person name="Lind A.E."/>
            <person name="van Eijk R."/>
            <person name="Schleper C."/>
            <person name="Guy L."/>
            <person name="Ettema T.J."/>
        </authorList>
    </citation>
    <scope>NUCLEOTIDE SEQUENCE</scope>
</reference>
<dbReference type="EMBL" id="LAZR01012665">
    <property type="protein sequence ID" value="KKM25685.1"/>
    <property type="molecule type" value="Genomic_DNA"/>
</dbReference>
<gene>
    <name evidence="1" type="ORF">LCGC14_1592540</name>
</gene>
<dbReference type="AlphaFoldDB" id="A0A0F9LE14"/>